<dbReference type="InterPro" id="IPR012337">
    <property type="entry name" value="RNaseH-like_sf"/>
</dbReference>
<evidence type="ECO:0000313" key="1">
    <source>
        <dbReference type="EMBL" id="JAS76046.1"/>
    </source>
</evidence>
<name>A0A1B6HMZ4_9HEMI</name>
<gene>
    <name evidence="2" type="ORF">g.13954</name>
    <name evidence="1" type="ORF">g.13955</name>
</gene>
<organism evidence="1">
    <name type="scientific">Homalodisca liturata</name>
    <dbReference type="NCBI Taxonomy" id="320908"/>
    <lineage>
        <taxon>Eukaryota</taxon>
        <taxon>Metazoa</taxon>
        <taxon>Ecdysozoa</taxon>
        <taxon>Arthropoda</taxon>
        <taxon>Hexapoda</taxon>
        <taxon>Insecta</taxon>
        <taxon>Pterygota</taxon>
        <taxon>Neoptera</taxon>
        <taxon>Paraneoptera</taxon>
        <taxon>Hemiptera</taxon>
        <taxon>Auchenorrhyncha</taxon>
        <taxon>Membracoidea</taxon>
        <taxon>Cicadellidae</taxon>
        <taxon>Cicadellinae</taxon>
        <taxon>Proconiini</taxon>
        <taxon>Homalodisca</taxon>
    </lineage>
</organism>
<dbReference type="AlphaFoldDB" id="A0A1B6HMZ4"/>
<dbReference type="EMBL" id="GECU01031660">
    <property type="protein sequence ID" value="JAS76046.1"/>
    <property type="molecule type" value="Transcribed_RNA"/>
</dbReference>
<sequence>MVNKVSEGMVKKYSFDEPYTVSIVDREKWSKKGGLPYQRSPTVLYRWFVPFSRAVFRIYRPGANIAVPLGKHATVFQAEVLVLESCARRLVQMRSKGKGAKYLILSDSQAALKALETSFESKAAWECKDFLVELAKKNRVTLSCLPGHKGIYGSQKADSIAKKGTEFLMVGPEPGCGVASS</sequence>
<protein>
    <submittedName>
        <fullName evidence="1">Uncharacterized protein</fullName>
    </submittedName>
</protein>
<dbReference type="CDD" id="cd09276">
    <property type="entry name" value="Rnase_HI_RT_non_LTR"/>
    <property type="match status" value="1"/>
</dbReference>
<proteinExistence type="predicted"/>
<dbReference type="GO" id="GO:0003676">
    <property type="term" value="F:nucleic acid binding"/>
    <property type="evidence" value="ECO:0007669"/>
    <property type="project" value="InterPro"/>
</dbReference>
<dbReference type="Gene3D" id="3.30.420.10">
    <property type="entry name" value="Ribonuclease H-like superfamily/Ribonuclease H"/>
    <property type="match status" value="1"/>
</dbReference>
<accession>A0A1B6HMZ4</accession>
<dbReference type="EMBL" id="GECU01018647">
    <property type="protein sequence ID" value="JAS89059.1"/>
    <property type="molecule type" value="Transcribed_RNA"/>
</dbReference>
<evidence type="ECO:0000313" key="2">
    <source>
        <dbReference type="EMBL" id="JAS89059.1"/>
    </source>
</evidence>
<reference evidence="1" key="1">
    <citation type="submission" date="2015-11" db="EMBL/GenBank/DDBJ databases">
        <title>De novo transcriptome assembly of four potential Pierce s Disease insect vectors from Arizona vineyards.</title>
        <authorList>
            <person name="Tassone E.E."/>
        </authorList>
    </citation>
    <scope>NUCLEOTIDE SEQUENCE</scope>
</reference>
<dbReference type="SUPFAM" id="SSF53098">
    <property type="entry name" value="Ribonuclease H-like"/>
    <property type="match status" value="1"/>
</dbReference>
<dbReference type="InterPro" id="IPR036397">
    <property type="entry name" value="RNaseH_sf"/>
</dbReference>